<organism evidence="1">
    <name type="scientific">Rhizophagus irregularis (strain DAOM 181602 / DAOM 197198 / MUCL 43194)</name>
    <name type="common">Arbuscular mycorrhizal fungus</name>
    <name type="synonym">Glomus intraradices</name>
    <dbReference type="NCBI Taxonomy" id="747089"/>
    <lineage>
        <taxon>Eukaryota</taxon>
        <taxon>Fungi</taxon>
        <taxon>Fungi incertae sedis</taxon>
        <taxon>Mucoromycota</taxon>
        <taxon>Glomeromycotina</taxon>
        <taxon>Glomeromycetes</taxon>
        <taxon>Glomerales</taxon>
        <taxon>Glomeraceae</taxon>
        <taxon>Rhizophagus</taxon>
    </lineage>
</organism>
<sequence>MSSSSSTFSDSETIDDTNSTISDAGEFAYCKICELNYVNTNKQVYGYSWK</sequence>
<feature type="non-terminal residue" evidence="1">
    <location>
        <position position="50"/>
    </location>
</feature>
<protein>
    <submittedName>
        <fullName evidence="1">Uncharacterized protein</fullName>
    </submittedName>
</protein>
<accession>U9V034</accession>
<name>U9V034_RHIID</name>
<dbReference type="HOGENOM" id="CLU_3129954_0_0_1"/>
<dbReference type="EMBL" id="KI274153">
    <property type="protein sequence ID" value="ESA24188.1"/>
    <property type="molecule type" value="Genomic_DNA"/>
</dbReference>
<gene>
    <name evidence="1" type="ORF">GLOINDRAFT_14670</name>
</gene>
<proteinExistence type="predicted"/>
<reference evidence="1" key="1">
    <citation type="submission" date="2013-07" db="EMBL/GenBank/DDBJ databases">
        <title>The genome of an arbuscular mycorrhizal fungus provides insights into the evolution of the oldest plant symbiosis.</title>
        <authorList>
            <consortium name="DOE Joint Genome Institute"/>
            <person name="Tisserant E."/>
            <person name="Malbreil M."/>
            <person name="Kuo A."/>
            <person name="Kohler A."/>
            <person name="Symeonidi A."/>
            <person name="Balestrini R."/>
            <person name="Charron P."/>
            <person name="Duensing N."/>
            <person name="Frei-dit-Frey N."/>
            <person name="Gianinazzi-Pearson V."/>
            <person name="Gilbert B."/>
            <person name="Handa Y."/>
            <person name="Hijri M."/>
            <person name="Kaul R."/>
            <person name="Kawaguchi M."/>
            <person name="Krajinski F."/>
            <person name="Lammers P."/>
            <person name="Lapierre D."/>
            <person name="Masclaux F.G."/>
            <person name="Murat C."/>
            <person name="Morin E."/>
            <person name="Ndikumana S."/>
            <person name="Pagni M."/>
            <person name="Petitpierre D."/>
            <person name="Requena N."/>
            <person name="Rosikiewicz P."/>
            <person name="Riley R."/>
            <person name="Saito K."/>
            <person name="San Clemente H."/>
            <person name="Shapiro H."/>
            <person name="van Tuinen D."/>
            <person name="Becard G."/>
            <person name="Bonfante P."/>
            <person name="Paszkowski U."/>
            <person name="Shachar-Hill Y."/>
            <person name="Young J.P."/>
            <person name="Sanders I.R."/>
            <person name="Henrissat B."/>
            <person name="Rensing S.A."/>
            <person name="Grigoriev I.V."/>
            <person name="Corradi N."/>
            <person name="Roux C."/>
            <person name="Martin F."/>
        </authorList>
    </citation>
    <scope>NUCLEOTIDE SEQUENCE</scope>
    <source>
        <strain evidence="1">DAOM 197198</strain>
    </source>
</reference>
<dbReference type="AlphaFoldDB" id="U9V034"/>
<evidence type="ECO:0000313" key="1">
    <source>
        <dbReference type="EMBL" id="ESA24188.1"/>
    </source>
</evidence>